<sequence>MYIHGHFYNEKNERIEVHIVTRNDRTKELEIGAEGSGINWTDDPVEIESQVSDTFDVLLKYQASVRLLVKNFTPDLFCASCRDAVVNIYREGECLFAGFIEPQSYSQSYNEEEDEIELSCIDVLTALQYAKYRNIGMAGVTYAAVKAAAKQRSFFSIIKELLGDLTTGLDILGGHDTALHYAGSMAVDIMPARRYDIFSRLAINELLFLGDEEDNVWTAEDVLTELLKYLSLHIIQTGFSFHAFSWESVKRNEAITWKNLIGGQVVTVPHRQVDITTANVVGTDTTIDVGEVYNRIQLTCKVEKVDSLIESPLEESALRSYFIARQKYMTELVSWGTGNRALDDFKDLVMTGGTGYDAGNIIDWYVWIKRHPEWRFPMHDGIDHAGEDLTEHFGQTGKKQHDELQWLGKHLGAALVAYGKVFYASTERDNSPVAKIDMTDTLVLSVNGNGQDEPAKTYPAETDLRAAIPYAVYTGNRAGGVFSSADDETTNYIVLSGKMLLNPLAAQTAGYRDLRTKEWIFMPLGGPVPKGKVPVRGKAVPDRNGNFRYYTRKFWKQTDPDPKRGEEPAWDEQGETGWFPFVDSAPEQYEFKYSAVGDETDKISKVGLVACMLIIGDKCVVETGSGSQIEDFSWRKYKERSECASDDEYYAQSFTIGFDPKLSDRLIGREYALQNNISWKRGVSTEGMAIPVRKGDHVSGPVRFVILGPVNVLWSDITRRHPTFFRHTKWTENAVSLLAHVSSIQIKEFEIKVASDNGLVERLGDEHDIVYMSAVQTAFCNPKDDIEFKITSALTREECIRMGVTNGPALSTPVDTDTGDGVQQLFDHSTTRRAKPEQLYIDSCYDEWHAPRVVMTQRVTDVHGGIAAMFVRFRHNFMNKTFFVQGLSRNLAEGTAELTLKEIEHD</sequence>
<accession>A0A1T4QXV9</accession>
<protein>
    <submittedName>
        <fullName evidence="1">Uncharacterized protein</fullName>
    </submittedName>
</protein>
<evidence type="ECO:0000313" key="1">
    <source>
        <dbReference type="EMBL" id="SKA08544.1"/>
    </source>
</evidence>
<organism evidence="1 2">
    <name type="scientific">Segatella oulorum</name>
    <dbReference type="NCBI Taxonomy" id="28136"/>
    <lineage>
        <taxon>Bacteria</taxon>
        <taxon>Pseudomonadati</taxon>
        <taxon>Bacteroidota</taxon>
        <taxon>Bacteroidia</taxon>
        <taxon>Bacteroidales</taxon>
        <taxon>Prevotellaceae</taxon>
        <taxon>Segatella</taxon>
    </lineage>
</organism>
<dbReference type="Proteomes" id="UP000190065">
    <property type="component" value="Unassembled WGS sequence"/>
</dbReference>
<proteinExistence type="predicted"/>
<reference evidence="1 2" key="1">
    <citation type="submission" date="2017-02" db="EMBL/GenBank/DDBJ databases">
        <authorList>
            <person name="Peterson S.W."/>
        </authorList>
    </citation>
    <scope>NUCLEOTIDE SEQUENCE [LARGE SCALE GENOMIC DNA]</scope>
    <source>
        <strain evidence="1 2">ATCC 43324</strain>
    </source>
</reference>
<dbReference type="EMBL" id="FUXK01000026">
    <property type="protein sequence ID" value="SKA08544.1"/>
    <property type="molecule type" value="Genomic_DNA"/>
</dbReference>
<gene>
    <name evidence="1" type="ORF">SAMN02745202_02005</name>
</gene>
<dbReference type="RefSeq" id="WP_234984381.1">
    <property type="nucleotide sequence ID" value="NZ_FUXK01000026.1"/>
</dbReference>
<dbReference type="eggNOG" id="ENOG50339IZ">
    <property type="taxonomic scope" value="Bacteria"/>
</dbReference>
<name>A0A1T4QXV9_9BACT</name>
<dbReference type="AlphaFoldDB" id="A0A1T4QXV9"/>
<evidence type="ECO:0000313" key="2">
    <source>
        <dbReference type="Proteomes" id="UP000190065"/>
    </source>
</evidence>
<dbReference type="STRING" id="28136.SAMN02745202_02005"/>